<reference evidence="1" key="1">
    <citation type="submission" date="2021-02" db="EMBL/GenBank/DDBJ databases">
        <authorList>
            <person name="Dougan E. K."/>
            <person name="Rhodes N."/>
            <person name="Thang M."/>
            <person name="Chan C."/>
        </authorList>
    </citation>
    <scope>NUCLEOTIDE SEQUENCE</scope>
</reference>
<protein>
    <submittedName>
        <fullName evidence="1">Uncharacterized protein</fullName>
    </submittedName>
</protein>
<dbReference type="Proteomes" id="UP000626109">
    <property type="component" value="Unassembled WGS sequence"/>
</dbReference>
<gene>
    <name evidence="1" type="ORF">PGLA2088_LOCUS22022</name>
</gene>
<evidence type="ECO:0000313" key="2">
    <source>
        <dbReference type="Proteomes" id="UP000626109"/>
    </source>
</evidence>
<dbReference type="EMBL" id="CAJNNW010025880">
    <property type="protein sequence ID" value="CAE8680654.1"/>
    <property type="molecule type" value="Genomic_DNA"/>
</dbReference>
<feature type="non-terminal residue" evidence="1">
    <location>
        <position position="91"/>
    </location>
</feature>
<proteinExistence type="predicted"/>
<name>A0A813JN10_POLGL</name>
<sequence length="91" mass="9236">ASSSRALPPSRRYATKMGSLGVPGGPFAELSGCMAALAKMENAEGAAREAVATAAFHAVSELVCEDQSLIAALKEGLANQKVWGVGVSTES</sequence>
<accession>A0A813JN10</accession>
<evidence type="ECO:0000313" key="1">
    <source>
        <dbReference type="EMBL" id="CAE8680654.1"/>
    </source>
</evidence>
<dbReference type="AlphaFoldDB" id="A0A813JN10"/>
<organism evidence="1 2">
    <name type="scientific">Polarella glacialis</name>
    <name type="common">Dinoflagellate</name>
    <dbReference type="NCBI Taxonomy" id="89957"/>
    <lineage>
        <taxon>Eukaryota</taxon>
        <taxon>Sar</taxon>
        <taxon>Alveolata</taxon>
        <taxon>Dinophyceae</taxon>
        <taxon>Suessiales</taxon>
        <taxon>Suessiaceae</taxon>
        <taxon>Polarella</taxon>
    </lineage>
</organism>
<comment type="caution">
    <text evidence="1">The sequence shown here is derived from an EMBL/GenBank/DDBJ whole genome shotgun (WGS) entry which is preliminary data.</text>
</comment>